<gene>
    <name evidence="7 10" type="primary">rpsM</name>
    <name evidence="10" type="ORF">E6K76_11445</name>
</gene>
<dbReference type="GO" id="GO:0003735">
    <property type="term" value="F:structural constituent of ribosome"/>
    <property type="evidence" value="ECO:0007669"/>
    <property type="project" value="InterPro"/>
</dbReference>
<keyword evidence="2 7" id="KW-0699">rRNA-binding</keyword>
<dbReference type="InterPro" id="IPR001892">
    <property type="entry name" value="Ribosomal_uS13"/>
</dbReference>
<dbReference type="FunFam" id="4.10.910.10:FF:000001">
    <property type="entry name" value="30S ribosomal protein S13"/>
    <property type="match status" value="1"/>
</dbReference>
<dbReference type="HAMAP" id="MF_01315">
    <property type="entry name" value="Ribosomal_uS13"/>
    <property type="match status" value="1"/>
</dbReference>
<dbReference type="InterPro" id="IPR010979">
    <property type="entry name" value="Ribosomal_uS13-like_H2TH"/>
</dbReference>
<dbReference type="InterPro" id="IPR027437">
    <property type="entry name" value="Rbsml_uS13_C"/>
</dbReference>
<comment type="similarity">
    <text evidence="1 7 8">Belongs to the universal ribosomal protein uS13 family.</text>
</comment>
<dbReference type="GO" id="GO:0015935">
    <property type="term" value="C:small ribosomal subunit"/>
    <property type="evidence" value="ECO:0007669"/>
    <property type="project" value="TreeGrafter"/>
</dbReference>
<dbReference type="PROSITE" id="PS50159">
    <property type="entry name" value="RIBOSOMAL_S13_2"/>
    <property type="match status" value="1"/>
</dbReference>
<protein>
    <recommendedName>
        <fullName evidence="6 7">Small ribosomal subunit protein uS13</fullName>
    </recommendedName>
</protein>
<evidence type="ECO:0000256" key="5">
    <source>
        <dbReference type="ARBA" id="ARBA00023274"/>
    </source>
</evidence>
<evidence type="ECO:0000256" key="8">
    <source>
        <dbReference type="RuleBase" id="RU003830"/>
    </source>
</evidence>
<evidence type="ECO:0000256" key="6">
    <source>
        <dbReference type="ARBA" id="ARBA00035166"/>
    </source>
</evidence>
<dbReference type="GO" id="GO:0005829">
    <property type="term" value="C:cytosol"/>
    <property type="evidence" value="ECO:0007669"/>
    <property type="project" value="TreeGrafter"/>
</dbReference>
<feature type="compositionally biased region" description="Basic residues" evidence="9">
    <location>
        <begin position="95"/>
        <end position="114"/>
    </location>
</feature>
<dbReference type="AlphaFoldDB" id="A0A538T0A3"/>
<comment type="subunit">
    <text evidence="7">Part of the 30S ribosomal subunit. Forms a loose heterodimer with protein S19. Forms two bridges to the 50S subunit in the 70S ribosome.</text>
</comment>
<evidence type="ECO:0000256" key="4">
    <source>
        <dbReference type="ARBA" id="ARBA00022980"/>
    </source>
</evidence>
<evidence type="ECO:0000256" key="9">
    <source>
        <dbReference type="SAM" id="MobiDB-lite"/>
    </source>
</evidence>
<dbReference type="Proteomes" id="UP000316852">
    <property type="component" value="Unassembled WGS sequence"/>
</dbReference>
<dbReference type="GO" id="GO:0019843">
    <property type="term" value="F:rRNA binding"/>
    <property type="evidence" value="ECO:0007669"/>
    <property type="project" value="UniProtKB-UniRule"/>
</dbReference>
<dbReference type="InterPro" id="IPR018269">
    <property type="entry name" value="Ribosomal_uS13_CS"/>
</dbReference>
<keyword evidence="4 7" id="KW-0689">Ribosomal protein</keyword>
<dbReference type="PROSITE" id="PS00646">
    <property type="entry name" value="RIBOSOMAL_S13_1"/>
    <property type="match status" value="1"/>
</dbReference>
<evidence type="ECO:0000256" key="1">
    <source>
        <dbReference type="ARBA" id="ARBA00008080"/>
    </source>
</evidence>
<dbReference type="InterPro" id="IPR019980">
    <property type="entry name" value="Ribosomal_uS13_bac-type"/>
</dbReference>
<dbReference type="Gene3D" id="1.10.8.50">
    <property type="match status" value="1"/>
</dbReference>
<dbReference type="PANTHER" id="PTHR10871:SF1">
    <property type="entry name" value="SMALL RIBOSOMAL SUBUNIT PROTEIN US13M"/>
    <property type="match status" value="1"/>
</dbReference>
<evidence type="ECO:0000256" key="2">
    <source>
        <dbReference type="ARBA" id="ARBA00022730"/>
    </source>
</evidence>
<name>A0A538T0A3_UNCEI</name>
<dbReference type="FunFam" id="1.10.8.50:FF:000001">
    <property type="entry name" value="30S ribosomal protein S13"/>
    <property type="match status" value="1"/>
</dbReference>
<feature type="region of interest" description="Disordered" evidence="9">
    <location>
        <begin position="95"/>
        <end position="136"/>
    </location>
</feature>
<accession>A0A538T0A3</accession>
<keyword evidence="3 7" id="KW-0694">RNA-binding</keyword>
<dbReference type="GO" id="GO:0000049">
    <property type="term" value="F:tRNA binding"/>
    <property type="evidence" value="ECO:0007669"/>
    <property type="project" value="UniProtKB-UniRule"/>
</dbReference>
<dbReference type="PIRSF" id="PIRSF002134">
    <property type="entry name" value="Ribosomal_S13"/>
    <property type="match status" value="1"/>
</dbReference>
<dbReference type="GO" id="GO:0006412">
    <property type="term" value="P:translation"/>
    <property type="evidence" value="ECO:0007669"/>
    <property type="project" value="UniProtKB-UniRule"/>
</dbReference>
<dbReference type="PANTHER" id="PTHR10871">
    <property type="entry name" value="30S RIBOSOMAL PROTEIN S13/40S RIBOSOMAL PROTEIN S18"/>
    <property type="match status" value="1"/>
</dbReference>
<dbReference type="Gene3D" id="4.10.910.10">
    <property type="entry name" value="30s ribosomal protein s13, domain 2"/>
    <property type="match status" value="1"/>
</dbReference>
<evidence type="ECO:0000313" key="11">
    <source>
        <dbReference type="Proteomes" id="UP000316852"/>
    </source>
</evidence>
<dbReference type="Pfam" id="PF00416">
    <property type="entry name" value="Ribosomal_S13"/>
    <property type="match status" value="1"/>
</dbReference>
<keyword evidence="5 7" id="KW-0687">Ribonucleoprotein</keyword>
<evidence type="ECO:0000256" key="7">
    <source>
        <dbReference type="HAMAP-Rule" id="MF_01315"/>
    </source>
</evidence>
<evidence type="ECO:0000313" key="10">
    <source>
        <dbReference type="EMBL" id="TMQ57045.1"/>
    </source>
</evidence>
<reference evidence="10 11" key="1">
    <citation type="journal article" date="2019" name="Nat. Microbiol.">
        <title>Mediterranean grassland soil C-N compound turnover is dependent on rainfall and depth, and is mediated by genomically divergent microorganisms.</title>
        <authorList>
            <person name="Diamond S."/>
            <person name="Andeer P.F."/>
            <person name="Li Z."/>
            <person name="Crits-Christoph A."/>
            <person name="Burstein D."/>
            <person name="Anantharaman K."/>
            <person name="Lane K.R."/>
            <person name="Thomas B.C."/>
            <person name="Pan C."/>
            <person name="Northen T.R."/>
            <person name="Banfield J.F."/>
        </authorList>
    </citation>
    <scope>NUCLEOTIDE SEQUENCE [LARGE SCALE GENOMIC DNA]</scope>
    <source>
        <strain evidence="10">WS_6</strain>
    </source>
</reference>
<dbReference type="NCBIfam" id="TIGR03631">
    <property type="entry name" value="uS13_bact"/>
    <property type="match status" value="1"/>
</dbReference>
<dbReference type="EMBL" id="VBOW01000070">
    <property type="protein sequence ID" value="TMQ57045.1"/>
    <property type="molecule type" value="Genomic_DNA"/>
</dbReference>
<comment type="function">
    <text evidence="7">Located at the top of the head of the 30S subunit, it contacts several helices of the 16S rRNA. In the 70S ribosome it contacts the 23S rRNA (bridge B1a) and protein L5 of the 50S subunit (bridge B1b), connecting the 2 subunits; these bridges are implicated in subunit movement. Contacts the tRNAs in the A and P-sites.</text>
</comment>
<evidence type="ECO:0000256" key="3">
    <source>
        <dbReference type="ARBA" id="ARBA00022884"/>
    </source>
</evidence>
<keyword evidence="7" id="KW-0820">tRNA-binding</keyword>
<dbReference type="SUPFAM" id="SSF46946">
    <property type="entry name" value="S13-like H2TH domain"/>
    <property type="match status" value="1"/>
</dbReference>
<sequence length="136" mass="15053">MARIAGVDLPNEKRIEIALTYIFGIGRPTSQKILAMTGVSPDTRVKGLTEEETGRLRQVIESQLKVEGARRSEVAMNIKRLMDIGAYRGLRHRKNLPVRGQRTRTNARTRKGPKKTAGAMKRIAAAPKRPAPKPSA</sequence>
<comment type="caution">
    <text evidence="10">The sequence shown here is derived from an EMBL/GenBank/DDBJ whole genome shotgun (WGS) entry which is preliminary data.</text>
</comment>
<proteinExistence type="inferred from homology"/>
<organism evidence="10 11">
    <name type="scientific">Eiseniibacteriota bacterium</name>
    <dbReference type="NCBI Taxonomy" id="2212470"/>
    <lineage>
        <taxon>Bacteria</taxon>
        <taxon>Candidatus Eiseniibacteriota</taxon>
    </lineage>
</organism>